<dbReference type="Proteomes" id="UP000041254">
    <property type="component" value="Unassembled WGS sequence"/>
</dbReference>
<dbReference type="VEuPathDB" id="CryptoDB:Vbra_5225"/>
<dbReference type="EMBL" id="CDMY01000268">
    <property type="protein sequence ID" value="CEL98337.1"/>
    <property type="molecule type" value="Genomic_DNA"/>
</dbReference>
<protein>
    <submittedName>
        <fullName evidence="1">Uncharacterized protein</fullName>
    </submittedName>
</protein>
<gene>
    <name evidence="1" type="ORF">Vbra_5225</name>
</gene>
<dbReference type="InParanoid" id="A0A0G4EMU4"/>
<organism evidence="1 2">
    <name type="scientific">Vitrella brassicaformis (strain CCMP3155)</name>
    <dbReference type="NCBI Taxonomy" id="1169540"/>
    <lineage>
        <taxon>Eukaryota</taxon>
        <taxon>Sar</taxon>
        <taxon>Alveolata</taxon>
        <taxon>Colpodellida</taxon>
        <taxon>Vitrellaceae</taxon>
        <taxon>Vitrella</taxon>
    </lineage>
</organism>
<accession>A0A0G4EMU4</accession>
<reference evidence="1 2" key="1">
    <citation type="submission" date="2014-11" db="EMBL/GenBank/DDBJ databases">
        <authorList>
            <person name="Zhu J."/>
            <person name="Qi W."/>
            <person name="Song R."/>
        </authorList>
    </citation>
    <scope>NUCLEOTIDE SEQUENCE [LARGE SCALE GENOMIC DNA]</scope>
</reference>
<keyword evidence="2" id="KW-1185">Reference proteome</keyword>
<dbReference type="SUPFAM" id="SSF52540">
    <property type="entry name" value="P-loop containing nucleoside triphosphate hydrolases"/>
    <property type="match status" value="1"/>
</dbReference>
<evidence type="ECO:0000313" key="2">
    <source>
        <dbReference type="Proteomes" id="UP000041254"/>
    </source>
</evidence>
<proteinExistence type="predicted"/>
<name>A0A0G4EMU4_VITBC</name>
<dbReference type="AlphaFoldDB" id="A0A0G4EMU4"/>
<sequence length="215" mass="24327">MRCLVDDKTNGTSERYNGKFTQFEAQGKTRSTHITKHFMTKWAAPNNHDIPLQFQDTPGIAVPHEITDIIKAVEGRLPEDGSNVVKPNAPLVVLSCEVDTASEECNNIKAIIRHGMDVQKGGVYVVCTKADKLPFVTRQGLTTRKQRLEFFQSPKFEREIDIRRAKVAEDLGVDMSHVYCVVNYGEDGYLNPVMSLRLVHVLKSIVTDCYLRFEQ</sequence>
<dbReference type="InterPro" id="IPR027417">
    <property type="entry name" value="P-loop_NTPase"/>
</dbReference>
<evidence type="ECO:0000313" key="1">
    <source>
        <dbReference type="EMBL" id="CEL98337.1"/>
    </source>
</evidence>